<evidence type="ECO:0000313" key="1">
    <source>
        <dbReference type="EMBL" id="KKK81672.1"/>
    </source>
</evidence>
<reference evidence="1" key="1">
    <citation type="journal article" date="2015" name="Nature">
        <title>Complex archaea that bridge the gap between prokaryotes and eukaryotes.</title>
        <authorList>
            <person name="Spang A."/>
            <person name="Saw J.H."/>
            <person name="Jorgensen S.L."/>
            <person name="Zaremba-Niedzwiedzka K."/>
            <person name="Martijn J."/>
            <person name="Lind A.E."/>
            <person name="van Eijk R."/>
            <person name="Schleper C."/>
            <person name="Guy L."/>
            <person name="Ettema T.J."/>
        </authorList>
    </citation>
    <scope>NUCLEOTIDE SEQUENCE</scope>
</reference>
<name>A0A0F8YJT7_9ZZZZ</name>
<proteinExistence type="predicted"/>
<gene>
    <name evidence="1" type="ORF">LCGC14_2811080</name>
</gene>
<protein>
    <submittedName>
        <fullName evidence="1">Uncharacterized protein</fullName>
    </submittedName>
</protein>
<sequence length="90" mass="10084">MKIRDGFVSNSSSSSFVISRQDITAKQLYQIINHEALASSFGTPCPPEDAWSIDDTLAEVVSGSCWMDSFNMREFMENIGVDVEKVKWDS</sequence>
<comment type="caution">
    <text evidence="1">The sequence shown here is derived from an EMBL/GenBank/DDBJ whole genome shotgun (WGS) entry which is preliminary data.</text>
</comment>
<dbReference type="EMBL" id="LAZR01053021">
    <property type="protein sequence ID" value="KKK81672.1"/>
    <property type="molecule type" value="Genomic_DNA"/>
</dbReference>
<dbReference type="AlphaFoldDB" id="A0A0F8YJT7"/>
<accession>A0A0F8YJT7</accession>
<organism evidence="1">
    <name type="scientific">marine sediment metagenome</name>
    <dbReference type="NCBI Taxonomy" id="412755"/>
    <lineage>
        <taxon>unclassified sequences</taxon>
        <taxon>metagenomes</taxon>
        <taxon>ecological metagenomes</taxon>
    </lineage>
</organism>